<dbReference type="GO" id="GO:0032984">
    <property type="term" value="P:protein-containing complex disassembly"/>
    <property type="evidence" value="ECO:0007669"/>
    <property type="project" value="EnsemblFungi"/>
</dbReference>
<dbReference type="RefSeq" id="XP_003644781.1">
    <property type="nucleotide sequence ID" value="XM_003644733.1"/>
</dbReference>
<feature type="region of interest" description="Disordered" evidence="5">
    <location>
        <begin position="15"/>
        <end position="45"/>
    </location>
</feature>
<dbReference type="PANTHER" id="PTHR23354">
    <property type="entry name" value="NUCLEOLAR PROTEIN 7/ESTROGEN RECEPTOR COACTIVATOR-RELATED"/>
    <property type="match status" value="1"/>
</dbReference>
<dbReference type="SMART" id="SM00584">
    <property type="entry name" value="TLDc"/>
    <property type="match status" value="1"/>
</dbReference>
<dbReference type="OrthoDB" id="26679at2759"/>
<keyword evidence="8" id="KW-1185">Reference proteome</keyword>
<feature type="domain" description="TLDc" evidence="6">
    <location>
        <begin position="66"/>
        <end position="267"/>
    </location>
</feature>
<feature type="region of interest" description="Disordered" evidence="5">
    <location>
        <begin position="172"/>
        <end position="191"/>
    </location>
</feature>
<evidence type="ECO:0000256" key="1">
    <source>
        <dbReference type="ARBA" id="ARBA00004173"/>
    </source>
</evidence>
<dbReference type="GeneID" id="11471820"/>
<evidence type="ECO:0000256" key="5">
    <source>
        <dbReference type="SAM" id="MobiDB-lite"/>
    </source>
</evidence>
<gene>
    <name evidence="7" type="ordered locus">Ecym_2215</name>
</gene>
<dbReference type="PANTHER" id="PTHR23354:SF62">
    <property type="entry name" value="MUSTARD, ISOFORM V"/>
    <property type="match status" value="1"/>
</dbReference>
<keyword evidence="3" id="KW-0496">Mitochondrion</keyword>
<dbReference type="KEGG" id="erc:Ecym_2215"/>
<evidence type="ECO:0000313" key="7">
    <source>
        <dbReference type="EMBL" id="AET37964.1"/>
    </source>
</evidence>
<proteinExistence type="inferred from homology"/>
<comment type="similarity">
    <text evidence="2">Belongs to the OXR1 family.</text>
</comment>
<dbReference type="InParanoid" id="G8JP59"/>
<evidence type="ECO:0000256" key="4">
    <source>
        <dbReference type="ARBA" id="ARBA00040604"/>
    </source>
</evidence>
<dbReference type="HOGENOM" id="CLU_029204_0_0_1"/>
<name>G8JP59_ERECY</name>
<reference evidence="8" key="1">
    <citation type="journal article" date="2012" name="G3 (Bethesda)">
        <title>Pichia sorbitophila, an interspecies yeast hybrid reveals early steps of genome resolution following polyploidization.</title>
        <authorList>
            <person name="Leh Louis V."/>
            <person name="Despons L."/>
            <person name="Friedrich A."/>
            <person name="Martin T."/>
            <person name="Durrens P."/>
            <person name="Casaregola S."/>
            <person name="Neuveglise C."/>
            <person name="Fairhead C."/>
            <person name="Marck C."/>
            <person name="Cruz J.A."/>
            <person name="Straub M.L."/>
            <person name="Kugler V."/>
            <person name="Sacerdot C."/>
            <person name="Uzunov Z."/>
            <person name="Thierry A."/>
            <person name="Weiss S."/>
            <person name="Bleykasten C."/>
            <person name="De Montigny J."/>
            <person name="Jacques N."/>
            <person name="Jung P."/>
            <person name="Lemaire M."/>
            <person name="Mallet S."/>
            <person name="Morel G."/>
            <person name="Richard G.F."/>
            <person name="Sarkar A."/>
            <person name="Savel G."/>
            <person name="Schacherer J."/>
            <person name="Seret M.L."/>
            <person name="Talla E."/>
            <person name="Samson G."/>
            <person name="Jubin C."/>
            <person name="Poulain J."/>
            <person name="Vacherie B."/>
            <person name="Barbe V."/>
            <person name="Pelletier E."/>
            <person name="Sherman D.J."/>
            <person name="Westhof E."/>
            <person name="Weissenbach J."/>
            <person name="Baret P.V."/>
            <person name="Wincker P."/>
            <person name="Gaillardin C."/>
            <person name="Dujon B."/>
            <person name="Souciet J.L."/>
        </authorList>
    </citation>
    <scope>NUCLEOTIDE SEQUENCE [LARGE SCALE GENOMIC DNA]</scope>
    <source>
        <strain evidence="8">CBS 270.75 / DBVPG 7215 / KCTC 17166 / NRRL Y-17582</strain>
    </source>
</reference>
<feature type="compositionally biased region" description="Basic and acidic residues" evidence="5">
    <location>
        <begin position="179"/>
        <end position="191"/>
    </location>
</feature>
<dbReference type="InterPro" id="IPR006571">
    <property type="entry name" value="TLDc_dom"/>
</dbReference>
<evidence type="ECO:0000313" key="8">
    <source>
        <dbReference type="Proteomes" id="UP000006790"/>
    </source>
</evidence>
<dbReference type="Proteomes" id="UP000006790">
    <property type="component" value="Chromosome 2"/>
</dbReference>
<dbReference type="EMBL" id="CP002498">
    <property type="protein sequence ID" value="AET37964.1"/>
    <property type="molecule type" value="Genomic_DNA"/>
</dbReference>
<organism evidence="7 8">
    <name type="scientific">Eremothecium cymbalariae (strain CBS 270.75 / DBVPG 7215 / KCTC 17166 / NRRL Y-17582)</name>
    <name type="common">Yeast</name>
    <dbReference type="NCBI Taxonomy" id="931890"/>
    <lineage>
        <taxon>Eukaryota</taxon>
        <taxon>Fungi</taxon>
        <taxon>Dikarya</taxon>
        <taxon>Ascomycota</taxon>
        <taxon>Saccharomycotina</taxon>
        <taxon>Saccharomycetes</taxon>
        <taxon>Saccharomycetales</taxon>
        <taxon>Saccharomycetaceae</taxon>
        <taxon>Eremothecium</taxon>
    </lineage>
</organism>
<dbReference type="GO" id="GO:0005634">
    <property type="term" value="C:nucleus"/>
    <property type="evidence" value="ECO:0007669"/>
    <property type="project" value="TreeGrafter"/>
</dbReference>
<accession>G8JP59</accession>
<evidence type="ECO:0000256" key="2">
    <source>
        <dbReference type="ARBA" id="ARBA00009540"/>
    </source>
</evidence>
<dbReference type="GO" id="GO:0006979">
    <property type="term" value="P:response to oxidative stress"/>
    <property type="evidence" value="ECO:0007669"/>
    <property type="project" value="TreeGrafter"/>
</dbReference>
<dbReference type="Pfam" id="PF07534">
    <property type="entry name" value="TLD"/>
    <property type="match status" value="2"/>
</dbReference>
<evidence type="ECO:0000259" key="6">
    <source>
        <dbReference type="PROSITE" id="PS51886"/>
    </source>
</evidence>
<evidence type="ECO:0000256" key="3">
    <source>
        <dbReference type="ARBA" id="ARBA00023128"/>
    </source>
</evidence>
<dbReference type="eggNOG" id="KOG2372">
    <property type="taxonomic scope" value="Eukaryota"/>
</dbReference>
<dbReference type="OMA" id="HYGLWCD"/>
<feature type="compositionally biased region" description="Polar residues" evidence="5">
    <location>
        <begin position="28"/>
        <end position="40"/>
    </location>
</feature>
<dbReference type="GO" id="GO:0005739">
    <property type="term" value="C:mitochondrion"/>
    <property type="evidence" value="ECO:0007669"/>
    <property type="project" value="UniProtKB-SubCell"/>
</dbReference>
<dbReference type="FunCoup" id="G8JP59">
    <property type="interactions" value="24"/>
</dbReference>
<dbReference type="GO" id="GO:0045053">
    <property type="term" value="P:protein retention in Golgi apparatus"/>
    <property type="evidence" value="ECO:0007669"/>
    <property type="project" value="EnsemblFungi"/>
</dbReference>
<dbReference type="PROSITE" id="PS51886">
    <property type="entry name" value="TLDC"/>
    <property type="match status" value="1"/>
</dbReference>
<comment type="subcellular location">
    <subcellularLocation>
        <location evidence="1">Mitochondrion</location>
    </subcellularLocation>
</comment>
<dbReference type="AlphaFoldDB" id="G8JP59"/>
<sequence length="267" mass="30283">MDGWKSTFKRLHRSLSSNNARKEAPTVRVNNHQQPRQRGVQQELFEEDSPLPPIRLNGYIVTTKDRLLTLEICEEIRTLIPRRIQLYTDWHLLYSLEQHGASLHSLYEHVKPQEQTSSRVGYLLVIKDKKGGIFGAYANEPFRPTESRRYYGNGECVLWKVHKVPDLMIGGAGGGEGGPEEHNGQDGQQQERKLQFRGYTYTGINEFCIYCTGAFLSMGAGNGQYGLWCDEGLVNGVSGRCLTFGNDVLSREGHKFHIIGLEVWRIG</sequence>
<protein>
    <recommendedName>
        <fullName evidence="4">Oxidation resistance protein 1</fullName>
    </recommendedName>
</protein>